<evidence type="ECO:0000256" key="3">
    <source>
        <dbReference type="ARBA" id="ARBA00022679"/>
    </source>
</evidence>
<protein>
    <recommendedName>
        <fullName evidence="2">phosphoribosylglycinamide formyltransferase 1</fullName>
        <ecNumber evidence="2">2.1.2.2</ecNumber>
    </recommendedName>
    <alternativeName>
        <fullName evidence="7">5'-phosphoribosylglycinamide transformylase</fullName>
    </alternativeName>
    <alternativeName>
        <fullName evidence="6">GAR transformylase</fullName>
    </alternativeName>
</protein>
<comment type="catalytic activity">
    <reaction evidence="8">
        <text>N(1)-(5-phospho-beta-D-ribosyl)glycinamide + (6R)-10-formyltetrahydrofolate = N(2)-formyl-N(1)-(5-phospho-beta-D-ribosyl)glycinamide + (6S)-5,6,7,8-tetrahydrofolate + H(+)</text>
        <dbReference type="Rhea" id="RHEA:15053"/>
        <dbReference type="ChEBI" id="CHEBI:15378"/>
        <dbReference type="ChEBI" id="CHEBI:57453"/>
        <dbReference type="ChEBI" id="CHEBI:143788"/>
        <dbReference type="ChEBI" id="CHEBI:147286"/>
        <dbReference type="ChEBI" id="CHEBI:195366"/>
        <dbReference type="EC" id="2.1.2.2"/>
    </reaction>
</comment>
<dbReference type="GO" id="GO:0006189">
    <property type="term" value="P:'de novo' IMP biosynthetic process"/>
    <property type="evidence" value="ECO:0007669"/>
    <property type="project" value="TreeGrafter"/>
</dbReference>
<evidence type="ECO:0000256" key="5">
    <source>
        <dbReference type="ARBA" id="ARBA00038440"/>
    </source>
</evidence>
<evidence type="ECO:0000256" key="2">
    <source>
        <dbReference type="ARBA" id="ARBA00012254"/>
    </source>
</evidence>
<dbReference type="PANTHER" id="PTHR43369:SF2">
    <property type="entry name" value="PHOSPHORIBOSYLGLYCINAMIDE FORMYLTRANSFERASE"/>
    <property type="match status" value="1"/>
</dbReference>
<organism evidence="10 11">
    <name type="scientific">Geodia barretti</name>
    <name type="common">Barrett's horny sponge</name>
    <dbReference type="NCBI Taxonomy" id="519541"/>
    <lineage>
        <taxon>Eukaryota</taxon>
        <taxon>Metazoa</taxon>
        <taxon>Porifera</taxon>
        <taxon>Demospongiae</taxon>
        <taxon>Heteroscleromorpha</taxon>
        <taxon>Tetractinellida</taxon>
        <taxon>Astrophorina</taxon>
        <taxon>Geodiidae</taxon>
        <taxon>Geodia</taxon>
    </lineage>
</organism>
<dbReference type="PROSITE" id="PS00373">
    <property type="entry name" value="GART"/>
    <property type="match status" value="1"/>
</dbReference>
<comment type="caution">
    <text evidence="10">The sequence shown here is derived from an EMBL/GenBank/DDBJ whole genome shotgun (WGS) entry which is preliminary data.</text>
</comment>
<dbReference type="Gene3D" id="3.40.50.170">
    <property type="entry name" value="Formyl transferase, N-terminal domain"/>
    <property type="match status" value="1"/>
</dbReference>
<dbReference type="EC" id="2.1.2.2" evidence="2"/>
<dbReference type="GO" id="GO:0004644">
    <property type="term" value="F:phosphoribosylglycinamide formyltransferase activity"/>
    <property type="evidence" value="ECO:0007669"/>
    <property type="project" value="UniProtKB-EC"/>
</dbReference>
<keyword evidence="4" id="KW-0658">Purine biosynthesis</keyword>
<dbReference type="GO" id="GO:0005737">
    <property type="term" value="C:cytoplasm"/>
    <property type="evidence" value="ECO:0007669"/>
    <property type="project" value="TreeGrafter"/>
</dbReference>
<dbReference type="Pfam" id="PF00551">
    <property type="entry name" value="Formyl_trans_N"/>
    <property type="match status" value="1"/>
</dbReference>
<dbReference type="AlphaFoldDB" id="A0AA35WT94"/>
<accession>A0AA35WT94</accession>
<evidence type="ECO:0000256" key="1">
    <source>
        <dbReference type="ARBA" id="ARBA00005054"/>
    </source>
</evidence>
<keyword evidence="11" id="KW-1185">Reference proteome</keyword>
<evidence type="ECO:0000256" key="6">
    <source>
        <dbReference type="ARBA" id="ARBA00041324"/>
    </source>
</evidence>
<keyword evidence="3" id="KW-0808">Transferase</keyword>
<evidence type="ECO:0000256" key="7">
    <source>
        <dbReference type="ARBA" id="ARBA00041682"/>
    </source>
</evidence>
<name>A0AA35WT94_GEOBA</name>
<dbReference type="InterPro" id="IPR001555">
    <property type="entry name" value="GART_AS"/>
</dbReference>
<gene>
    <name evidence="10" type="ORF">GBAR_LOCUS16028</name>
</gene>
<evidence type="ECO:0000313" key="10">
    <source>
        <dbReference type="EMBL" id="CAI8028121.1"/>
    </source>
</evidence>
<proteinExistence type="inferred from homology"/>
<evidence type="ECO:0000313" key="11">
    <source>
        <dbReference type="Proteomes" id="UP001174909"/>
    </source>
</evidence>
<dbReference type="EMBL" id="CASHTH010002317">
    <property type="protein sequence ID" value="CAI8028121.1"/>
    <property type="molecule type" value="Genomic_DNA"/>
</dbReference>
<reference evidence="10" key="1">
    <citation type="submission" date="2023-03" db="EMBL/GenBank/DDBJ databases">
        <authorList>
            <person name="Steffen K."/>
            <person name="Cardenas P."/>
        </authorList>
    </citation>
    <scope>NUCLEOTIDE SEQUENCE</scope>
</reference>
<dbReference type="PANTHER" id="PTHR43369">
    <property type="entry name" value="PHOSPHORIBOSYLGLYCINAMIDE FORMYLTRANSFERASE"/>
    <property type="match status" value="1"/>
</dbReference>
<evidence type="ECO:0000256" key="4">
    <source>
        <dbReference type="ARBA" id="ARBA00022755"/>
    </source>
</evidence>
<evidence type="ECO:0000259" key="9">
    <source>
        <dbReference type="Pfam" id="PF00551"/>
    </source>
</evidence>
<dbReference type="InterPro" id="IPR036477">
    <property type="entry name" value="Formyl_transf_N_sf"/>
</dbReference>
<sequence>MRFVQERIERGLLDARIQFVFSNRAQGQAQGSDGFFDLVSSYNLPLVTRSSAHYRRSRSSSGLTWAELRPEYDRLVLEDLEDFRPDICVLAGYMLIWGAQMCSSYPMLNLHPALPDGPIGTWQNVIWELIRQRATRTGAMIHLATEELDRGPVVSYCSAPITGPDFDQEWLALAELDLEEVRASQGEDLSLFQQIRRAEYRREPYLILETLRAVAEGRVQVKDGQALNASGLPLASTVPPGLCLDEEIDRAMAADGSA</sequence>
<comment type="similarity">
    <text evidence="5">Belongs to the GART family.</text>
</comment>
<dbReference type="InterPro" id="IPR002376">
    <property type="entry name" value="Formyl_transf_N"/>
</dbReference>
<dbReference type="Proteomes" id="UP001174909">
    <property type="component" value="Unassembled WGS sequence"/>
</dbReference>
<evidence type="ECO:0000256" key="8">
    <source>
        <dbReference type="ARBA" id="ARBA00047664"/>
    </source>
</evidence>
<feature type="domain" description="Formyl transferase N-terminal" evidence="9">
    <location>
        <begin position="66"/>
        <end position="163"/>
    </location>
</feature>
<comment type="pathway">
    <text evidence="1">Purine metabolism; IMP biosynthesis via de novo pathway; N(2)-formyl-N(1)-(5-phospho-D-ribosyl)glycinamide from N(1)-(5-phospho-D-ribosyl)glycinamide (10-formyl THF route): step 1/1.</text>
</comment>
<dbReference type="SUPFAM" id="SSF53328">
    <property type="entry name" value="Formyltransferase"/>
    <property type="match status" value="1"/>
</dbReference>